<evidence type="ECO:0000313" key="1">
    <source>
        <dbReference type="EMBL" id="GAI85363.1"/>
    </source>
</evidence>
<proteinExistence type="predicted"/>
<name>X1RXG0_9ZZZZ</name>
<organism evidence="1">
    <name type="scientific">marine sediment metagenome</name>
    <dbReference type="NCBI Taxonomy" id="412755"/>
    <lineage>
        <taxon>unclassified sequences</taxon>
        <taxon>metagenomes</taxon>
        <taxon>ecological metagenomes</taxon>
    </lineage>
</organism>
<accession>X1RXG0</accession>
<comment type="caution">
    <text evidence="1">The sequence shown here is derived from an EMBL/GenBank/DDBJ whole genome shotgun (WGS) entry which is preliminary data.</text>
</comment>
<reference evidence="1" key="1">
    <citation type="journal article" date="2014" name="Front. Microbiol.">
        <title>High frequency of phylogenetically diverse reductive dehalogenase-homologous genes in deep subseafloor sedimentary metagenomes.</title>
        <authorList>
            <person name="Kawai M."/>
            <person name="Futagami T."/>
            <person name="Toyoda A."/>
            <person name="Takaki Y."/>
            <person name="Nishi S."/>
            <person name="Hori S."/>
            <person name="Arai W."/>
            <person name="Tsubouchi T."/>
            <person name="Morono Y."/>
            <person name="Uchiyama I."/>
            <person name="Ito T."/>
            <person name="Fujiyama A."/>
            <person name="Inagaki F."/>
            <person name="Takami H."/>
        </authorList>
    </citation>
    <scope>NUCLEOTIDE SEQUENCE</scope>
    <source>
        <strain evidence="1">Expedition CK06-06</strain>
    </source>
</reference>
<sequence length="41" mass="4344">MNILRKKVLISLIVFALVVILGSFSSVAADTSKEIKVGIIG</sequence>
<feature type="non-terminal residue" evidence="1">
    <location>
        <position position="41"/>
    </location>
</feature>
<protein>
    <submittedName>
        <fullName evidence="1">Uncharacterized protein</fullName>
    </submittedName>
</protein>
<dbReference type="AlphaFoldDB" id="X1RXG0"/>
<gene>
    <name evidence="1" type="ORF">S12H4_23604</name>
</gene>
<dbReference type="EMBL" id="BARW01012576">
    <property type="protein sequence ID" value="GAI85363.1"/>
    <property type="molecule type" value="Genomic_DNA"/>
</dbReference>